<dbReference type="Pfam" id="PF12802">
    <property type="entry name" value="MarR_2"/>
    <property type="match status" value="1"/>
</dbReference>
<evidence type="ECO:0000259" key="1">
    <source>
        <dbReference type="PROSITE" id="PS50995"/>
    </source>
</evidence>
<gene>
    <name evidence="2" type="ORF">LR394_39975</name>
</gene>
<dbReference type="InterPro" id="IPR000835">
    <property type="entry name" value="HTH_MarR-typ"/>
</dbReference>
<dbReference type="InterPro" id="IPR036388">
    <property type="entry name" value="WH-like_DNA-bd_sf"/>
</dbReference>
<accession>A0A9X1NMZ5</accession>
<dbReference type="PANTHER" id="PTHR33164:SF43">
    <property type="entry name" value="HTH-TYPE TRANSCRIPTIONAL REPRESSOR YETL"/>
    <property type="match status" value="1"/>
</dbReference>
<dbReference type="GO" id="GO:0003700">
    <property type="term" value="F:DNA-binding transcription factor activity"/>
    <property type="evidence" value="ECO:0007669"/>
    <property type="project" value="InterPro"/>
</dbReference>
<protein>
    <submittedName>
        <fullName evidence="2">MarR family winged helix-turn-helix transcriptional regulator</fullName>
    </submittedName>
</protein>
<name>A0A9X1NMZ5_9ACTN</name>
<keyword evidence="3" id="KW-1185">Reference proteome</keyword>
<sequence>MTRPPQPSPGFLLMNIGRTIRTEVEAGLKVEGTSLRHLSALGHLNREPGLSYSELGRRAGVTAQSMQATLRQLEDLGAVERRTLPGRGRTAELAVTEIGTGMMTTGFRVISEVEAKILEPLDEEQRRALTALLLPVMARS</sequence>
<dbReference type="InterPro" id="IPR039422">
    <property type="entry name" value="MarR/SlyA-like"/>
</dbReference>
<dbReference type="RefSeq" id="WP_231449941.1">
    <property type="nucleotide sequence ID" value="NZ_JAJOMB010000041.1"/>
</dbReference>
<comment type="caution">
    <text evidence="2">The sequence shown here is derived from an EMBL/GenBank/DDBJ whole genome shotgun (WGS) entry which is preliminary data.</text>
</comment>
<dbReference type="Gene3D" id="1.10.10.10">
    <property type="entry name" value="Winged helix-like DNA-binding domain superfamily/Winged helix DNA-binding domain"/>
    <property type="match status" value="1"/>
</dbReference>
<dbReference type="PANTHER" id="PTHR33164">
    <property type="entry name" value="TRANSCRIPTIONAL REGULATOR, MARR FAMILY"/>
    <property type="match status" value="1"/>
</dbReference>
<organism evidence="2 3">
    <name type="scientific">Kineosporia babensis</name>
    <dbReference type="NCBI Taxonomy" id="499548"/>
    <lineage>
        <taxon>Bacteria</taxon>
        <taxon>Bacillati</taxon>
        <taxon>Actinomycetota</taxon>
        <taxon>Actinomycetes</taxon>
        <taxon>Kineosporiales</taxon>
        <taxon>Kineosporiaceae</taxon>
        <taxon>Kineosporia</taxon>
    </lineage>
</organism>
<evidence type="ECO:0000313" key="2">
    <source>
        <dbReference type="EMBL" id="MCD5317090.1"/>
    </source>
</evidence>
<reference evidence="2" key="1">
    <citation type="submission" date="2021-11" db="EMBL/GenBank/DDBJ databases">
        <title>Streptomyces corallinus and Kineosporia corallina sp. nov., two new coral-derived marine actinobacteria.</title>
        <authorList>
            <person name="Buangrab K."/>
            <person name="Sutthacheep M."/>
            <person name="Yeemin T."/>
            <person name="Harunari E."/>
            <person name="Igarashi Y."/>
            <person name="Sripreechasak P."/>
            <person name="Kanchanasin P."/>
            <person name="Tanasupawat S."/>
            <person name="Phongsopitanun W."/>
        </authorList>
    </citation>
    <scope>NUCLEOTIDE SEQUENCE</scope>
    <source>
        <strain evidence="2">JCM 31032</strain>
    </source>
</reference>
<evidence type="ECO:0000313" key="3">
    <source>
        <dbReference type="Proteomes" id="UP001138997"/>
    </source>
</evidence>
<dbReference type="AlphaFoldDB" id="A0A9X1NMZ5"/>
<proteinExistence type="predicted"/>
<dbReference type="Proteomes" id="UP001138997">
    <property type="component" value="Unassembled WGS sequence"/>
</dbReference>
<dbReference type="SUPFAM" id="SSF46785">
    <property type="entry name" value="Winged helix' DNA-binding domain"/>
    <property type="match status" value="1"/>
</dbReference>
<dbReference type="InterPro" id="IPR036390">
    <property type="entry name" value="WH_DNA-bd_sf"/>
</dbReference>
<dbReference type="GO" id="GO:0006950">
    <property type="term" value="P:response to stress"/>
    <property type="evidence" value="ECO:0007669"/>
    <property type="project" value="TreeGrafter"/>
</dbReference>
<feature type="domain" description="HTH marR-type" evidence="1">
    <location>
        <begin position="6"/>
        <end position="138"/>
    </location>
</feature>
<dbReference type="EMBL" id="JAJOMB010000041">
    <property type="protein sequence ID" value="MCD5317090.1"/>
    <property type="molecule type" value="Genomic_DNA"/>
</dbReference>
<dbReference type="SMART" id="SM00347">
    <property type="entry name" value="HTH_MARR"/>
    <property type="match status" value="1"/>
</dbReference>
<dbReference type="PROSITE" id="PS50995">
    <property type="entry name" value="HTH_MARR_2"/>
    <property type="match status" value="1"/>
</dbReference>